<feature type="compositionally biased region" description="Low complexity" evidence="1">
    <location>
        <begin position="154"/>
        <end position="234"/>
    </location>
</feature>
<dbReference type="HOGENOM" id="CLU_029547_0_0_1"/>
<dbReference type="InterPro" id="IPR038986">
    <property type="entry name" value="Clr2"/>
</dbReference>
<evidence type="ECO:0000313" key="4">
    <source>
        <dbReference type="EMBL" id="EGS21576.1"/>
    </source>
</evidence>
<dbReference type="GO" id="GO:0031934">
    <property type="term" value="C:mating-type region heterochromatin"/>
    <property type="evidence" value="ECO:0007669"/>
    <property type="project" value="TreeGrafter"/>
</dbReference>
<feature type="region of interest" description="Disordered" evidence="1">
    <location>
        <begin position="154"/>
        <end position="253"/>
    </location>
</feature>
<reference evidence="4 5" key="1">
    <citation type="journal article" date="2011" name="Cell">
        <title>Insight into structure and assembly of the nuclear pore complex by utilizing the genome of a eukaryotic thermophile.</title>
        <authorList>
            <person name="Amlacher S."/>
            <person name="Sarges P."/>
            <person name="Flemming D."/>
            <person name="van Noort V."/>
            <person name="Kunze R."/>
            <person name="Devos D.P."/>
            <person name="Arumugam M."/>
            <person name="Bork P."/>
            <person name="Hurt E."/>
        </authorList>
    </citation>
    <scope>NUCLEOTIDE SEQUENCE [LARGE SCALE GENOMIC DNA]</scope>
    <source>
        <strain evidence="5">DSM 1495 / CBS 144.50 / IMI 039719</strain>
    </source>
</reference>
<dbReference type="GO" id="GO:0030466">
    <property type="term" value="P:silent mating-type cassette heterochromatin formation"/>
    <property type="evidence" value="ECO:0007669"/>
    <property type="project" value="TreeGrafter"/>
</dbReference>
<evidence type="ECO:0000259" key="2">
    <source>
        <dbReference type="Pfam" id="PF10383"/>
    </source>
</evidence>
<dbReference type="PANTHER" id="PTHR38046">
    <property type="entry name" value="CRYPTIC LOCI REGULATOR 2"/>
    <property type="match status" value="1"/>
</dbReference>
<dbReference type="Pfam" id="PF16761">
    <property type="entry name" value="Clr2_transil"/>
    <property type="match status" value="1"/>
</dbReference>
<dbReference type="InterPro" id="IPR018839">
    <property type="entry name" value="Tscrpt-silencing_Clr2_C"/>
</dbReference>
<dbReference type="AlphaFoldDB" id="G0S668"/>
<dbReference type="InterPro" id="IPR031915">
    <property type="entry name" value="Clr2_N"/>
</dbReference>
<dbReference type="OrthoDB" id="2421327at2759"/>
<gene>
    <name evidence="4" type="ORF">CTHT_0034380</name>
</gene>
<dbReference type="eggNOG" id="ENOG502S16G">
    <property type="taxonomic scope" value="Eukaryota"/>
</dbReference>
<dbReference type="Proteomes" id="UP000008066">
    <property type="component" value="Unassembled WGS sequence"/>
</dbReference>
<feature type="domain" description="Cryptic loci regulator 2 C-terminal" evidence="2">
    <location>
        <begin position="407"/>
        <end position="558"/>
    </location>
</feature>
<dbReference type="KEGG" id="cthr:CTHT_0034380"/>
<dbReference type="OMA" id="RFYPTHR"/>
<sequence length="626" mass="70241">MSSASQATAKPEYWPIKIARSDGQGYQNLDNNALSDNDDQDVTQRERWEVIIAGHLQTQLGPKDDTRQYKLDGFPNGYELRYSVRKDGVSRDYYLYGHPAGPKAVYRTPGDFALHVMWLASGSTDNSQCPCDLCHKYVKEKELAAASAARRNQPLQQACTQPQQQLYPQQQPQAHKQTQQLPTQQLQPLHQNQQQQPYHQQPPFQQQQPQQLQQQLQQPQQSQQHLQQQQQYQHPQPPPQPPPQQPSPPGTTSWANVFRVGELVWYKQAAWRLGVILFISPKPGIDAVSRPPTDEDYQFTLAPLGHLLLPQATVVKECHDMRPFLTFSVPNPGLEDLKDKSFDAVDWQGQITMRCTKETDPQKRVYNQQVICLEASKLGARAINDAYSTFNFLGETTTANGAFRLYHYEGVYLGAEMIRIGDPIRVTVRSSVIADSSVAATEAIIAATVPPDATVVMLIDSIEVLFPAAPPHRWYLQFRGSLYRPYRRSMSEPVPSNAVLQPASLGQVFSEEMAMRNQIEPRARTGMEWVWLRLGTDGPGPAQAVVRAEQDVLGRFYVTTRLMEVIDPNKLKDWVARGAVEEAPAYLNNRGHSGGGQLTGRKPSRTATLGESVSTTFVAPSGIIEN</sequence>
<evidence type="ECO:0008006" key="6">
    <source>
        <dbReference type="Google" id="ProtNLM"/>
    </source>
</evidence>
<protein>
    <recommendedName>
        <fullName evidence="6">Cryptic loci regulator 2 N-terminal domain-containing protein</fullName>
    </recommendedName>
</protein>
<feature type="domain" description="Cryptic loci regulator 2 N-terminal" evidence="3">
    <location>
        <begin position="69"/>
        <end position="134"/>
    </location>
</feature>
<evidence type="ECO:0000313" key="5">
    <source>
        <dbReference type="Proteomes" id="UP000008066"/>
    </source>
</evidence>
<dbReference type="PANTHER" id="PTHR38046:SF1">
    <property type="entry name" value="CRYPTIC LOCI REGULATOR 2"/>
    <property type="match status" value="1"/>
</dbReference>
<dbReference type="GO" id="GO:0070824">
    <property type="term" value="C:SHREC complex"/>
    <property type="evidence" value="ECO:0007669"/>
    <property type="project" value="InterPro"/>
</dbReference>
<feature type="compositionally biased region" description="Pro residues" evidence="1">
    <location>
        <begin position="235"/>
        <end position="249"/>
    </location>
</feature>
<dbReference type="RefSeq" id="XP_006693872.1">
    <property type="nucleotide sequence ID" value="XM_006693809.1"/>
</dbReference>
<dbReference type="Pfam" id="PF10383">
    <property type="entry name" value="Clr2"/>
    <property type="match status" value="1"/>
</dbReference>
<proteinExistence type="predicted"/>
<keyword evidence="5" id="KW-1185">Reference proteome</keyword>
<dbReference type="GeneID" id="18257476"/>
<evidence type="ECO:0000259" key="3">
    <source>
        <dbReference type="Pfam" id="PF16761"/>
    </source>
</evidence>
<dbReference type="GO" id="GO:0033553">
    <property type="term" value="C:rDNA heterochromatin"/>
    <property type="evidence" value="ECO:0007669"/>
    <property type="project" value="TreeGrafter"/>
</dbReference>
<organism evidence="5">
    <name type="scientific">Chaetomium thermophilum (strain DSM 1495 / CBS 144.50 / IMI 039719)</name>
    <name type="common">Thermochaetoides thermophila</name>
    <dbReference type="NCBI Taxonomy" id="759272"/>
    <lineage>
        <taxon>Eukaryota</taxon>
        <taxon>Fungi</taxon>
        <taxon>Dikarya</taxon>
        <taxon>Ascomycota</taxon>
        <taxon>Pezizomycotina</taxon>
        <taxon>Sordariomycetes</taxon>
        <taxon>Sordariomycetidae</taxon>
        <taxon>Sordariales</taxon>
        <taxon>Chaetomiaceae</taxon>
        <taxon>Thermochaetoides</taxon>
    </lineage>
</organism>
<accession>G0S668</accession>
<feature type="region of interest" description="Disordered" evidence="1">
    <location>
        <begin position="587"/>
        <end position="609"/>
    </location>
</feature>
<dbReference type="EMBL" id="GL988041">
    <property type="protein sequence ID" value="EGS21576.1"/>
    <property type="molecule type" value="Genomic_DNA"/>
</dbReference>
<evidence type="ECO:0000256" key="1">
    <source>
        <dbReference type="SAM" id="MobiDB-lite"/>
    </source>
</evidence>
<name>G0S668_CHATD</name>